<feature type="transmembrane region" description="Helical" evidence="6">
    <location>
        <begin position="528"/>
        <end position="549"/>
    </location>
</feature>
<feature type="transmembrane region" description="Helical" evidence="6">
    <location>
        <begin position="223"/>
        <end position="243"/>
    </location>
</feature>
<feature type="domain" description="Nodulin-like" evidence="7">
    <location>
        <begin position="43"/>
        <end position="273"/>
    </location>
</feature>
<feature type="transmembrane region" description="Helical" evidence="6">
    <location>
        <begin position="372"/>
        <end position="391"/>
    </location>
</feature>
<evidence type="ECO:0000259" key="8">
    <source>
        <dbReference type="Pfam" id="PF23262"/>
    </source>
</evidence>
<dbReference type="PANTHER" id="PTHR21576:SF84">
    <property type="entry name" value="FAMILY PROTEIN, PUTATIVE, EXPRESSED-RELATED"/>
    <property type="match status" value="1"/>
</dbReference>
<gene>
    <name evidence="9" type="ORF">CB5_LOCUS1545</name>
</gene>
<evidence type="ECO:0000256" key="3">
    <source>
        <dbReference type="ARBA" id="ARBA00022989"/>
    </source>
</evidence>
<keyword evidence="4 6" id="KW-0472">Membrane</keyword>
<feature type="transmembrane region" description="Helical" evidence="6">
    <location>
        <begin position="181"/>
        <end position="203"/>
    </location>
</feature>
<feature type="transmembrane region" description="Helical" evidence="6">
    <location>
        <begin position="471"/>
        <end position="491"/>
    </location>
</feature>
<evidence type="ECO:0000256" key="5">
    <source>
        <dbReference type="SAM" id="MobiDB-lite"/>
    </source>
</evidence>
<dbReference type="InterPro" id="IPR056555">
    <property type="entry name" value="NFD4_C"/>
</dbReference>
<dbReference type="CDD" id="cd17354">
    <property type="entry name" value="MFS_Mch1p_like"/>
    <property type="match status" value="1"/>
</dbReference>
<accession>A0A6V7NIR1</accession>
<evidence type="ECO:0000256" key="1">
    <source>
        <dbReference type="ARBA" id="ARBA00004141"/>
    </source>
</evidence>
<dbReference type="InterPro" id="IPR010658">
    <property type="entry name" value="Nodulin-like"/>
</dbReference>
<dbReference type="SUPFAM" id="SSF103473">
    <property type="entry name" value="MFS general substrate transporter"/>
    <property type="match status" value="1"/>
</dbReference>
<keyword evidence="2 6" id="KW-0812">Transmembrane</keyword>
<dbReference type="Pfam" id="PF06813">
    <property type="entry name" value="Nodulin-like"/>
    <property type="match status" value="1"/>
</dbReference>
<reference evidence="9" key="1">
    <citation type="submission" date="2020-07" db="EMBL/GenBank/DDBJ databases">
        <authorList>
            <person name="Lin J."/>
        </authorList>
    </citation>
    <scope>NUCLEOTIDE SEQUENCE</scope>
</reference>
<dbReference type="Gene3D" id="1.20.1250.20">
    <property type="entry name" value="MFS general substrate transporter like domains"/>
    <property type="match status" value="1"/>
</dbReference>
<evidence type="ECO:0000313" key="9">
    <source>
        <dbReference type="EMBL" id="CAD1818334.1"/>
    </source>
</evidence>
<evidence type="ECO:0000256" key="6">
    <source>
        <dbReference type="SAM" id="Phobius"/>
    </source>
</evidence>
<feature type="transmembrane region" description="Helical" evidence="6">
    <location>
        <begin position="437"/>
        <end position="459"/>
    </location>
</feature>
<feature type="transmembrane region" description="Helical" evidence="6">
    <location>
        <begin position="148"/>
        <end position="169"/>
    </location>
</feature>
<feature type="transmembrane region" description="Helical" evidence="6">
    <location>
        <begin position="337"/>
        <end position="360"/>
    </location>
</feature>
<comment type="subcellular location">
    <subcellularLocation>
        <location evidence="1">Membrane</location>
        <topology evidence="1">Multi-pass membrane protein</topology>
    </subcellularLocation>
</comment>
<feature type="domain" description="NFD4 C-terminal" evidence="8">
    <location>
        <begin position="343"/>
        <end position="555"/>
    </location>
</feature>
<name>A0A6V7NIR1_ANACO</name>
<dbReference type="Pfam" id="PF23262">
    <property type="entry name" value="NFD4_C"/>
    <property type="match status" value="1"/>
</dbReference>
<dbReference type="InterPro" id="IPR036259">
    <property type="entry name" value="MFS_trans_sf"/>
</dbReference>
<dbReference type="GO" id="GO:0016020">
    <property type="term" value="C:membrane"/>
    <property type="evidence" value="ECO:0007669"/>
    <property type="project" value="UniProtKB-SubCell"/>
</dbReference>
<feature type="transmembrane region" description="Helical" evidence="6">
    <location>
        <begin position="113"/>
        <end position="136"/>
    </location>
</feature>
<organism evidence="9">
    <name type="scientific">Ananas comosus var. bracteatus</name>
    <name type="common">red pineapple</name>
    <dbReference type="NCBI Taxonomy" id="296719"/>
    <lineage>
        <taxon>Eukaryota</taxon>
        <taxon>Viridiplantae</taxon>
        <taxon>Streptophyta</taxon>
        <taxon>Embryophyta</taxon>
        <taxon>Tracheophyta</taxon>
        <taxon>Spermatophyta</taxon>
        <taxon>Magnoliopsida</taxon>
        <taxon>Liliopsida</taxon>
        <taxon>Poales</taxon>
        <taxon>Bromeliaceae</taxon>
        <taxon>Bromelioideae</taxon>
        <taxon>Ananas</taxon>
    </lineage>
</organism>
<evidence type="ECO:0000259" key="7">
    <source>
        <dbReference type="Pfam" id="PF06813"/>
    </source>
</evidence>
<protein>
    <submittedName>
        <fullName evidence="9">Uncharacterized protein</fullName>
    </submittedName>
</protein>
<dbReference type="AlphaFoldDB" id="A0A6V7NIR1"/>
<evidence type="ECO:0000256" key="4">
    <source>
        <dbReference type="ARBA" id="ARBA00023136"/>
    </source>
</evidence>
<evidence type="ECO:0000256" key="2">
    <source>
        <dbReference type="ARBA" id="ARBA00022692"/>
    </source>
</evidence>
<feature type="transmembrane region" description="Helical" evidence="6">
    <location>
        <begin position="83"/>
        <end position="107"/>
    </location>
</feature>
<feature type="region of interest" description="Disordered" evidence="5">
    <location>
        <begin position="565"/>
        <end position="600"/>
    </location>
</feature>
<proteinExistence type="predicted"/>
<keyword evidence="3 6" id="KW-1133">Transmembrane helix</keyword>
<feature type="transmembrane region" description="Helical" evidence="6">
    <location>
        <begin position="412"/>
        <end position="431"/>
    </location>
</feature>
<feature type="compositionally biased region" description="Basic and acidic residues" evidence="5">
    <location>
        <begin position="575"/>
        <end position="600"/>
    </location>
</feature>
<feature type="transmembrane region" description="Helical" evidence="6">
    <location>
        <begin position="255"/>
        <end position="274"/>
    </location>
</feature>
<dbReference type="PANTHER" id="PTHR21576">
    <property type="entry name" value="UNCHARACTERIZED NODULIN-LIKE PROTEIN"/>
    <property type="match status" value="1"/>
</dbReference>
<dbReference type="EMBL" id="LR862139">
    <property type="protein sequence ID" value="CAD1818334.1"/>
    <property type="molecule type" value="Genomic_DNA"/>
</dbReference>
<sequence length="600" mass="64971">MSKKLRSDERGGDGGDRPVVHGIRVVPDNVGCRRDVHVRVLLEEIKSTLGYDQQTLNTISFFKDLGANVGIHAGIIAEFVPTWVVLAVGAAMNLFGYLMIYLALAGSIPRPRLWHMCLYICIGANSQSFANTGALVTSVKNFPQSRGIVLGLLKGFVGLSGAMFTQIYYAIYGGRGNSRALVLLIGWLPAAVSLAFIGTIRVVKTTVSSPYSPARRRRREFKVFCRFLYASAALALYLMVVIVVQKKVAFTHLEYGASAAAVLVLLFLPLAVVAKEEISLYREKKKEKDAAPPPPPVSVSIVVEESSSSSSSSSTALSCTGVLSPPRRGEDYTIFQGLLSVDMLIIFVATICGLGGTLTATDNFGQIGESLGYPPGSVATFVSLISIWNYAGRVAAGFASEMLLSKYKLPRPLLVAAVLALSCAGYLLIAFGVPQSLYAASVVIGFCFGAQTPMFFAIISELFGLKYFSTLFNFGALASPIGSYVLNVQVVGRLYDREAVRQREANSAAATAAVGKELTCIGVECFKMSFVIIAAVTLFGAAAMMVLVWRTRDFYRGDIYAKFREEEKEEEEEERKEVAAEEEKENHKVEAGELRPSDQG</sequence>